<dbReference type="EMBL" id="RJJD01000015">
    <property type="protein sequence ID" value="RNI23413.1"/>
    <property type="molecule type" value="Genomic_DNA"/>
</dbReference>
<keyword evidence="2" id="KW-1185">Reference proteome</keyword>
<dbReference type="AlphaFoldDB" id="A0A3M9MEZ4"/>
<reference evidence="1 2" key="1">
    <citation type="submission" date="2018-11" db="EMBL/GenBank/DDBJ databases">
        <title>Rufibacter latericius sp. nov., isolated from water in Baiyang Lake.</title>
        <authorList>
            <person name="Yang Y."/>
        </authorList>
    </citation>
    <scope>NUCLEOTIDE SEQUENCE [LARGE SCALE GENOMIC DNA]</scope>
    <source>
        <strain evidence="1 2">R-22-1c-1</strain>
    </source>
</reference>
<comment type="caution">
    <text evidence="1">The sequence shown here is derived from an EMBL/GenBank/DDBJ whole genome shotgun (WGS) entry which is preliminary data.</text>
</comment>
<evidence type="ECO:0000313" key="1">
    <source>
        <dbReference type="EMBL" id="RNI23413.1"/>
    </source>
</evidence>
<organism evidence="1 2">
    <name type="scientific">Rufibacter latericius</name>
    <dbReference type="NCBI Taxonomy" id="2487040"/>
    <lineage>
        <taxon>Bacteria</taxon>
        <taxon>Pseudomonadati</taxon>
        <taxon>Bacteroidota</taxon>
        <taxon>Cytophagia</taxon>
        <taxon>Cytophagales</taxon>
        <taxon>Hymenobacteraceae</taxon>
        <taxon>Rufibacter</taxon>
    </lineage>
</organism>
<sequence length="60" mass="7008">MREYFSGNYLKAGFRKEQVKLVDEFICAETSLIVPSSGDELAERFWPYFVENRPKTFGLP</sequence>
<evidence type="ECO:0000313" key="2">
    <source>
        <dbReference type="Proteomes" id="UP000272117"/>
    </source>
</evidence>
<accession>A0A3M9MEZ4</accession>
<name>A0A3M9MEZ4_9BACT</name>
<gene>
    <name evidence="1" type="ORF">EFB08_17875</name>
</gene>
<protein>
    <submittedName>
        <fullName evidence="1">Uncharacterized protein</fullName>
    </submittedName>
</protein>
<dbReference type="RefSeq" id="WP_123128337.1">
    <property type="nucleotide sequence ID" value="NZ_RJJD01000015.1"/>
</dbReference>
<proteinExistence type="predicted"/>
<dbReference type="Proteomes" id="UP000272117">
    <property type="component" value="Unassembled WGS sequence"/>
</dbReference>